<dbReference type="InterPro" id="IPR011335">
    <property type="entry name" value="Restrct_endonuc-II-like"/>
</dbReference>
<comment type="caution">
    <text evidence="2">The sequence shown here is derived from an EMBL/GenBank/DDBJ whole genome shotgun (WGS) entry which is preliminary data.</text>
</comment>
<gene>
    <name evidence="2" type="ORF">CLV56_2747</name>
</gene>
<evidence type="ECO:0000259" key="1">
    <source>
        <dbReference type="Pfam" id="PF04480"/>
    </source>
</evidence>
<dbReference type="Gene3D" id="3.40.960.10">
    <property type="entry name" value="VSR Endonuclease"/>
    <property type="match status" value="1"/>
</dbReference>
<dbReference type="Proteomes" id="UP000230842">
    <property type="component" value="Unassembled WGS sequence"/>
</dbReference>
<dbReference type="SUPFAM" id="SSF52980">
    <property type="entry name" value="Restriction endonuclease-like"/>
    <property type="match status" value="1"/>
</dbReference>
<evidence type="ECO:0000313" key="3">
    <source>
        <dbReference type="Proteomes" id="UP000230842"/>
    </source>
</evidence>
<protein>
    <submittedName>
        <fullName evidence="2">Uncharacterized protein DUF559</fullName>
    </submittedName>
</protein>
<name>A0A2M9BKK6_9ACTN</name>
<dbReference type="Pfam" id="PF04480">
    <property type="entry name" value="DUF559"/>
    <property type="match status" value="1"/>
</dbReference>
<feature type="domain" description="DUF559" evidence="1">
    <location>
        <begin position="221"/>
        <end position="270"/>
    </location>
</feature>
<keyword evidence="3" id="KW-1185">Reference proteome</keyword>
<sequence>MDSIPPALRGRPFTLADASPYGVERHHLRTRRFRRLLRGVYVVADTPLTLTTWLRAALRTLPEDAVASHLSALRLWGLELRRLHPLHFSTNTTQHVLRPELRLHRRRGRLHPYVRDAIACTGPNRTYVDCATILNTIELVQAAESLIHREHTTRAQLAAYLQQCHLDGVLRARRAFAFVRERVESPMETLVRLALVFARLPEPDCNPRLFDRAGLFVARCDLVYEDYRVIVEYDGVWHERSKHQRARDRDRREALEKLGWTVIVVYDTDLATKRAIVWRVFQALRDHGYSGEPPHFNATWSRWFD</sequence>
<dbReference type="EMBL" id="PGEZ01000001">
    <property type="protein sequence ID" value="PJJ58496.1"/>
    <property type="molecule type" value="Genomic_DNA"/>
</dbReference>
<accession>A0A2M9BKK6</accession>
<proteinExistence type="predicted"/>
<dbReference type="AlphaFoldDB" id="A0A2M9BKK6"/>
<dbReference type="RefSeq" id="WP_100414961.1">
    <property type="nucleotide sequence ID" value="NZ_PGEZ01000001.1"/>
</dbReference>
<dbReference type="OrthoDB" id="3173471at2"/>
<evidence type="ECO:0000313" key="2">
    <source>
        <dbReference type="EMBL" id="PJJ58496.1"/>
    </source>
</evidence>
<organism evidence="2 3">
    <name type="scientific">Mumia flava</name>
    <dbReference type="NCBI Taxonomy" id="1348852"/>
    <lineage>
        <taxon>Bacteria</taxon>
        <taxon>Bacillati</taxon>
        <taxon>Actinomycetota</taxon>
        <taxon>Actinomycetes</taxon>
        <taxon>Propionibacteriales</taxon>
        <taxon>Nocardioidaceae</taxon>
        <taxon>Mumia</taxon>
    </lineage>
</organism>
<reference evidence="2 3" key="1">
    <citation type="submission" date="2017-11" db="EMBL/GenBank/DDBJ databases">
        <title>Genomic Encyclopedia of Archaeal and Bacterial Type Strains, Phase II (KMG-II): From Individual Species to Whole Genera.</title>
        <authorList>
            <person name="Goeker M."/>
        </authorList>
    </citation>
    <scope>NUCLEOTIDE SEQUENCE [LARGE SCALE GENOMIC DNA]</scope>
    <source>
        <strain evidence="2 3">DSM 27763</strain>
    </source>
</reference>
<dbReference type="InterPro" id="IPR007569">
    <property type="entry name" value="DUF559"/>
</dbReference>